<keyword evidence="3" id="KW-1185">Reference proteome</keyword>
<accession>A0A250KQC3</accession>
<evidence type="ECO:0000313" key="3">
    <source>
        <dbReference type="Proteomes" id="UP000266313"/>
    </source>
</evidence>
<evidence type="ECO:0000313" key="1">
    <source>
        <dbReference type="EMBL" id="BBA33808.1"/>
    </source>
</evidence>
<evidence type="ECO:0000313" key="2">
    <source>
        <dbReference type="EMBL" id="BBA34694.1"/>
    </source>
</evidence>
<proteinExistence type="predicted"/>
<dbReference type="KEGG" id="mmai:sS8_1854"/>
<organism evidence="1 3">
    <name type="scientific">Methylocaldum marinum</name>
    <dbReference type="NCBI Taxonomy" id="1432792"/>
    <lineage>
        <taxon>Bacteria</taxon>
        <taxon>Pseudomonadati</taxon>
        <taxon>Pseudomonadota</taxon>
        <taxon>Gammaproteobacteria</taxon>
        <taxon>Methylococcales</taxon>
        <taxon>Methylococcaceae</taxon>
        <taxon>Methylocaldum</taxon>
    </lineage>
</organism>
<dbReference type="EMBL" id="AP017928">
    <property type="protein sequence ID" value="BBA33808.1"/>
    <property type="molecule type" value="Genomic_DNA"/>
</dbReference>
<dbReference type="KEGG" id="mmai:sS8_2749"/>
<reference evidence="1 3" key="1">
    <citation type="submission" date="2016-12" db="EMBL/GenBank/DDBJ databases">
        <title>Genome sequencing of Methylocaldum marinum.</title>
        <authorList>
            <person name="Takeuchi M."/>
            <person name="Kamagata Y."/>
            <person name="Hiraoka S."/>
            <person name="Oshima K."/>
            <person name="Hattori M."/>
            <person name="Iwasaki W."/>
        </authorList>
    </citation>
    <scope>NUCLEOTIDE SEQUENCE [LARGE SCALE GENOMIC DNA]</scope>
    <source>
        <strain evidence="1 3">S8</strain>
    </source>
</reference>
<name>A0A250KQC3_9GAMM</name>
<sequence>MRTVIQPQLKFGETDIAAIVLDPKSRDDIPQLLRGLQYIYTEVSLRQRVFAILEEMIPDRANGQGKANRQTGRPGMEQWKIRVLGVLRLGLDADYDRIQELANQHKTIRQMLGHSDWLDEQEYELQTIRDNVSLFTPELLDRINQEVVNAGHSLLKKKRRGKPQSPR</sequence>
<dbReference type="AlphaFoldDB" id="A0A250KQC3"/>
<dbReference type="Proteomes" id="UP000266313">
    <property type="component" value="Chromosome"/>
</dbReference>
<dbReference type="EMBL" id="AP017928">
    <property type="protein sequence ID" value="BBA34694.1"/>
    <property type="molecule type" value="Genomic_DNA"/>
</dbReference>
<protein>
    <submittedName>
        <fullName evidence="1">Transposase IS4 family protein</fullName>
    </submittedName>
</protein>
<gene>
    <name evidence="1" type="ORF">sS8_1854</name>
    <name evidence="2" type="ORF">sS8_2749</name>
</gene>